<proteinExistence type="predicted"/>
<reference evidence="2" key="1">
    <citation type="journal article" date="2019" name="Int. J. Syst. Evol. Microbiol.">
        <title>The Global Catalogue of Microorganisms (GCM) 10K type strain sequencing project: providing services to taxonomists for standard genome sequencing and annotation.</title>
        <authorList>
            <consortium name="The Broad Institute Genomics Platform"/>
            <consortium name="The Broad Institute Genome Sequencing Center for Infectious Disease"/>
            <person name="Wu L."/>
            <person name="Ma J."/>
        </authorList>
    </citation>
    <scope>NUCLEOTIDE SEQUENCE [LARGE SCALE GENOMIC DNA]</scope>
    <source>
        <strain evidence="2">JCM 17938</strain>
    </source>
</reference>
<keyword evidence="2" id="KW-1185">Reference proteome</keyword>
<evidence type="ECO:0000313" key="1">
    <source>
        <dbReference type="EMBL" id="GAA4618310.1"/>
    </source>
</evidence>
<accession>A0ABP8U0A6</accession>
<protein>
    <submittedName>
        <fullName evidence="1">Uncharacterized protein</fullName>
    </submittedName>
</protein>
<dbReference type="Proteomes" id="UP001500212">
    <property type="component" value="Unassembled WGS sequence"/>
</dbReference>
<dbReference type="EMBL" id="BAABHJ010000040">
    <property type="protein sequence ID" value="GAA4618310.1"/>
    <property type="molecule type" value="Genomic_DNA"/>
</dbReference>
<evidence type="ECO:0000313" key="2">
    <source>
        <dbReference type="Proteomes" id="UP001500212"/>
    </source>
</evidence>
<comment type="caution">
    <text evidence="1">The sequence shown here is derived from an EMBL/GenBank/DDBJ whole genome shotgun (WGS) entry which is preliminary data.</text>
</comment>
<organism evidence="1 2">
    <name type="scientific">Actinoallomurus liliacearum</name>
    <dbReference type="NCBI Taxonomy" id="1080073"/>
    <lineage>
        <taxon>Bacteria</taxon>
        <taxon>Bacillati</taxon>
        <taxon>Actinomycetota</taxon>
        <taxon>Actinomycetes</taxon>
        <taxon>Streptosporangiales</taxon>
        <taxon>Thermomonosporaceae</taxon>
        <taxon>Actinoallomurus</taxon>
    </lineage>
</organism>
<gene>
    <name evidence="1" type="ORF">GCM10023195_82210</name>
</gene>
<name>A0ABP8U0A6_9ACTN</name>
<sequence>MANRSYLLVGDYNGINPGWQGGIPGLEHQVLAEDVFCVPLLWLAMFRPADLVTATFPSEDEDDEEDGPIEATAPLAPKERALAQLDAAIPVLNRIFDGTGPLDDYAALLREGLASMPGRSVTIELYEIAVLIDEEQFYRDLRTALGSLDRPGDLAADRARLADLAQLREGRPFPPARLVLDGLDAPDDDQWNHTRLLGTRFLRPVPWETAAGTPA</sequence>
<dbReference type="RefSeq" id="WP_345366519.1">
    <property type="nucleotide sequence ID" value="NZ_BAABHJ010000040.1"/>
</dbReference>